<evidence type="ECO:0000256" key="1">
    <source>
        <dbReference type="ARBA" id="ARBA00004496"/>
    </source>
</evidence>
<dbReference type="GO" id="GO:0004326">
    <property type="term" value="F:tetrahydrofolylpolyglutamate synthase activity"/>
    <property type="evidence" value="ECO:0007669"/>
    <property type="project" value="InterPro"/>
</dbReference>
<comment type="subcellular location">
    <subcellularLocation>
        <location evidence="1 9 10">Cytoplasm</location>
    </subcellularLocation>
</comment>
<dbReference type="PROSITE" id="PS01011">
    <property type="entry name" value="FOLYLPOLYGLU_SYNT_1"/>
    <property type="match status" value="1"/>
</dbReference>
<evidence type="ECO:0000259" key="12">
    <source>
        <dbReference type="Pfam" id="PF08245"/>
    </source>
</evidence>
<dbReference type="SUPFAM" id="SSF51735">
    <property type="entry name" value="NAD(P)-binding Rossmann-fold domains"/>
    <property type="match status" value="1"/>
</dbReference>
<dbReference type="InterPro" id="IPR036615">
    <property type="entry name" value="Mur_ligase_C_dom_sf"/>
</dbReference>
<dbReference type="PANTHER" id="PTHR43692:SF1">
    <property type="entry name" value="UDP-N-ACETYLMURAMOYLALANINE--D-GLUTAMATE LIGASE"/>
    <property type="match status" value="1"/>
</dbReference>
<evidence type="ECO:0000256" key="2">
    <source>
        <dbReference type="ARBA" id="ARBA00004752"/>
    </source>
</evidence>
<evidence type="ECO:0000256" key="6">
    <source>
        <dbReference type="ARBA" id="ARBA00022741"/>
    </source>
</evidence>
<dbReference type="InterPro" id="IPR005762">
    <property type="entry name" value="MurD"/>
</dbReference>
<dbReference type="EMBL" id="CP053923">
    <property type="protein sequence ID" value="QNT71282.1"/>
    <property type="molecule type" value="Genomic_DNA"/>
</dbReference>
<dbReference type="EC" id="6.3.2.9" evidence="9 10"/>
<keyword evidence="6 9" id="KW-0547">Nucleotide-binding</keyword>
<dbReference type="Gene3D" id="3.40.50.720">
    <property type="entry name" value="NAD(P)-binding Rossmann-like Domain"/>
    <property type="match status" value="1"/>
</dbReference>
<dbReference type="KEGG" id="dvn:HQ394_11150"/>
<evidence type="ECO:0000256" key="3">
    <source>
        <dbReference type="ARBA" id="ARBA00022490"/>
    </source>
</evidence>
<keyword evidence="3 9" id="KW-0963">Cytoplasm</keyword>
<protein>
    <recommendedName>
        <fullName evidence="9 10">UDP-N-acetylmuramoylalanine--D-glutamate ligase</fullName>
        <ecNumber evidence="9 10">6.3.2.9</ecNumber>
    </recommendedName>
    <alternativeName>
        <fullName evidence="9">D-glutamic acid-adding enzyme</fullName>
    </alternativeName>
    <alternativeName>
        <fullName evidence="9">UDP-N-acetylmuramoyl-L-alanyl-D-glutamate synthetase</fullName>
    </alternativeName>
</protein>
<dbReference type="InterPro" id="IPR018109">
    <property type="entry name" value="Folylpolyglutamate_synth_CS"/>
</dbReference>
<dbReference type="AlphaFoldDB" id="A0A7H1N6E6"/>
<dbReference type="GO" id="GO:0005524">
    <property type="term" value="F:ATP binding"/>
    <property type="evidence" value="ECO:0007669"/>
    <property type="project" value="UniProtKB-UniRule"/>
</dbReference>
<dbReference type="NCBIfam" id="TIGR01087">
    <property type="entry name" value="murD"/>
    <property type="match status" value="1"/>
</dbReference>
<keyword evidence="9 10" id="KW-0133">Cell shape</keyword>
<evidence type="ECO:0000256" key="10">
    <source>
        <dbReference type="RuleBase" id="RU003664"/>
    </source>
</evidence>
<dbReference type="UniPathway" id="UPA00219"/>
<keyword evidence="4 9" id="KW-0436">Ligase</keyword>
<evidence type="ECO:0000313" key="13">
    <source>
        <dbReference type="EMBL" id="QNT71282.1"/>
    </source>
</evidence>
<keyword evidence="9 10" id="KW-0573">Peptidoglycan synthesis</keyword>
<comment type="catalytic activity">
    <reaction evidence="9 10">
        <text>UDP-N-acetyl-alpha-D-muramoyl-L-alanine + D-glutamate + ATP = UDP-N-acetyl-alpha-D-muramoyl-L-alanyl-D-glutamate + ADP + phosphate + H(+)</text>
        <dbReference type="Rhea" id="RHEA:16429"/>
        <dbReference type="ChEBI" id="CHEBI:15378"/>
        <dbReference type="ChEBI" id="CHEBI:29986"/>
        <dbReference type="ChEBI" id="CHEBI:30616"/>
        <dbReference type="ChEBI" id="CHEBI:43474"/>
        <dbReference type="ChEBI" id="CHEBI:83898"/>
        <dbReference type="ChEBI" id="CHEBI:83900"/>
        <dbReference type="ChEBI" id="CHEBI:456216"/>
        <dbReference type="EC" id="6.3.2.9"/>
    </reaction>
</comment>
<dbReference type="SUPFAM" id="SSF53623">
    <property type="entry name" value="MurD-like peptide ligases, catalytic domain"/>
    <property type="match status" value="1"/>
</dbReference>
<evidence type="ECO:0000256" key="9">
    <source>
        <dbReference type="HAMAP-Rule" id="MF_00639"/>
    </source>
</evidence>
<keyword evidence="5 9" id="KW-0132">Cell division</keyword>
<evidence type="ECO:0000259" key="11">
    <source>
        <dbReference type="Pfam" id="PF02875"/>
    </source>
</evidence>
<dbReference type="GO" id="GO:0008360">
    <property type="term" value="P:regulation of cell shape"/>
    <property type="evidence" value="ECO:0007669"/>
    <property type="project" value="UniProtKB-KW"/>
</dbReference>
<dbReference type="GO" id="GO:0005737">
    <property type="term" value="C:cytoplasm"/>
    <property type="evidence" value="ECO:0007669"/>
    <property type="project" value="UniProtKB-SubCell"/>
</dbReference>
<evidence type="ECO:0000256" key="8">
    <source>
        <dbReference type="ARBA" id="ARBA00023306"/>
    </source>
</evidence>
<organism evidence="13 14">
    <name type="scientific">Defluviicoccus vanus</name>
    <dbReference type="NCBI Taxonomy" id="111831"/>
    <lineage>
        <taxon>Bacteria</taxon>
        <taxon>Pseudomonadati</taxon>
        <taxon>Pseudomonadota</taxon>
        <taxon>Alphaproteobacteria</taxon>
        <taxon>Rhodospirillales</taxon>
        <taxon>Rhodospirillaceae</taxon>
        <taxon>Defluviicoccus</taxon>
    </lineage>
</organism>
<dbReference type="Gene3D" id="3.90.190.20">
    <property type="entry name" value="Mur ligase, C-terminal domain"/>
    <property type="match status" value="1"/>
</dbReference>
<feature type="binding site" evidence="9">
    <location>
        <begin position="117"/>
        <end position="123"/>
    </location>
    <ligand>
        <name>ATP</name>
        <dbReference type="ChEBI" id="CHEBI:30616"/>
    </ligand>
</feature>
<dbReference type="Proteomes" id="UP000516369">
    <property type="component" value="Chromosome"/>
</dbReference>
<dbReference type="GO" id="GO:0051301">
    <property type="term" value="P:cell division"/>
    <property type="evidence" value="ECO:0007669"/>
    <property type="project" value="UniProtKB-KW"/>
</dbReference>
<dbReference type="RefSeq" id="WP_190263270.1">
    <property type="nucleotide sequence ID" value="NZ_CP053923.1"/>
</dbReference>
<dbReference type="Gene3D" id="3.40.1190.10">
    <property type="entry name" value="Mur-like, catalytic domain"/>
    <property type="match status" value="1"/>
</dbReference>
<name>A0A7H1N6E6_9PROT</name>
<dbReference type="GO" id="GO:0071555">
    <property type="term" value="P:cell wall organization"/>
    <property type="evidence" value="ECO:0007669"/>
    <property type="project" value="UniProtKB-KW"/>
</dbReference>
<evidence type="ECO:0000313" key="14">
    <source>
        <dbReference type="Proteomes" id="UP000516369"/>
    </source>
</evidence>
<reference evidence="13 14" key="1">
    <citation type="submission" date="2020-05" db="EMBL/GenBank/DDBJ databases">
        <title>Complete closed genome sequence of Defluviicoccus vanus.</title>
        <authorList>
            <person name="Bessarab I."/>
            <person name="Arumugam K."/>
            <person name="Maszenan A.M."/>
            <person name="Seviour R.J."/>
            <person name="Williams R.B."/>
        </authorList>
    </citation>
    <scope>NUCLEOTIDE SEQUENCE [LARGE SCALE GENOMIC DNA]</scope>
    <source>
        <strain evidence="13 14">Ben 114</strain>
    </source>
</reference>
<dbReference type="GO" id="GO:0008764">
    <property type="term" value="F:UDP-N-acetylmuramoylalanine-D-glutamate ligase activity"/>
    <property type="evidence" value="ECO:0007669"/>
    <property type="project" value="UniProtKB-UniRule"/>
</dbReference>
<keyword evidence="9 10" id="KW-0961">Cell wall biogenesis/degradation</keyword>
<dbReference type="HAMAP" id="MF_00639">
    <property type="entry name" value="MurD"/>
    <property type="match status" value="1"/>
</dbReference>
<comment type="pathway">
    <text evidence="2 9 10">Cell wall biogenesis; peptidoglycan biosynthesis.</text>
</comment>
<gene>
    <name evidence="9" type="primary">murD</name>
    <name evidence="13" type="ORF">HQ394_11150</name>
</gene>
<evidence type="ECO:0000256" key="4">
    <source>
        <dbReference type="ARBA" id="ARBA00022598"/>
    </source>
</evidence>
<keyword evidence="7 9" id="KW-0067">ATP-binding</keyword>
<dbReference type="InterPro" id="IPR013221">
    <property type="entry name" value="Mur_ligase_cen"/>
</dbReference>
<feature type="domain" description="Mur ligase C-terminal" evidence="11">
    <location>
        <begin position="320"/>
        <end position="434"/>
    </location>
</feature>
<dbReference type="Pfam" id="PF02875">
    <property type="entry name" value="Mur_ligase_C"/>
    <property type="match status" value="1"/>
</dbReference>
<feature type="domain" description="Mur ligase central" evidence="12">
    <location>
        <begin position="115"/>
        <end position="297"/>
    </location>
</feature>
<dbReference type="PANTHER" id="PTHR43692">
    <property type="entry name" value="UDP-N-ACETYLMURAMOYLALANINE--D-GLUTAMATE LIGASE"/>
    <property type="match status" value="1"/>
</dbReference>
<dbReference type="GO" id="GO:0009252">
    <property type="term" value="P:peptidoglycan biosynthetic process"/>
    <property type="evidence" value="ECO:0007669"/>
    <property type="project" value="UniProtKB-UniRule"/>
</dbReference>
<keyword evidence="14" id="KW-1185">Reference proteome</keyword>
<proteinExistence type="inferred from homology"/>
<evidence type="ECO:0000256" key="7">
    <source>
        <dbReference type="ARBA" id="ARBA00022840"/>
    </source>
</evidence>
<sequence>MIPLTALAANTFAVLGLGRSGRTAAQALLTADKSVLAWDDNAGARETAAADGLPIVDLQARGLAGVDALVLSPGIPHSFPAPHPVTTLAREQGVPIIGDIELLFAAQPDARYVGITGTNGKSTTTALIAHILIRCGVECEVGGNLGQPVLGFRPLGAGAVYVLEMSSYQLELTPSLAFDVSVLLNITPDHLDRHGGMDGYVASKRLIFATLPEGATQVIGIDDAPSRQIYQDLVAAGRGRAIPVSTRERPAGGVFVVDGRLYNTSQSGEPELLLDLREAQALPGEHNGQNAAAAYAATAALGLDRAAIVAAIGDFPGLAHRQERIGVVAQVAYVNDSKATNPEAAAKALASYSTIYWIGGGRPKQGGLEALNPFLDRIRHAFLIGEAAAPFAAALQGRVALTHAETLDRAVAAARALAEAERLPGATVLLSPACASFDQFRNFEARGDAFRALVEQMTR</sequence>
<dbReference type="SUPFAM" id="SSF53244">
    <property type="entry name" value="MurD-like peptide ligases, peptide-binding domain"/>
    <property type="match status" value="1"/>
</dbReference>
<dbReference type="InterPro" id="IPR004101">
    <property type="entry name" value="Mur_ligase_C"/>
</dbReference>
<evidence type="ECO:0000256" key="5">
    <source>
        <dbReference type="ARBA" id="ARBA00022618"/>
    </source>
</evidence>
<comment type="similarity">
    <text evidence="9">Belongs to the MurCDEF family.</text>
</comment>
<dbReference type="InterPro" id="IPR036291">
    <property type="entry name" value="NAD(P)-bd_dom_sf"/>
</dbReference>
<dbReference type="Pfam" id="PF08245">
    <property type="entry name" value="Mur_ligase_M"/>
    <property type="match status" value="1"/>
</dbReference>
<keyword evidence="8 9" id="KW-0131">Cell cycle</keyword>
<comment type="function">
    <text evidence="9 10">Cell wall formation. Catalyzes the addition of glutamate to the nucleotide precursor UDP-N-acetylmuramoyl-L-alanine (UMA).</text>
</comment>
<dbReference type="InterPro" id="IPR036565">
    <property type="entry name" value="Mur-like_cat_sf"/>
</dbReference>
<accession>A0A7H1N6E6</accession>